<dbReference type="FunFam" id="1.10.30.10:FF:000003">
    <property type="entry name" value="Putative transcription factor SOX-6"/>
    <property type="match status" value="1"/>
</dbReference>
<keyword evidence="9" id="KW-1185">Reference proteome</keyword>
<feature type="DNA-binding region" description="HMG box" evidence="5">
    <location>
        <begin position="564"/>
        <end position="632"/>
    </location>
</feature>
<dbReference type="PANTHER" id="PTHR45789">
    <property type="entry name" value="FI18025P1"/>
    <property type="match status" value="1"/>
</dbReference>
<protein>
    <submittedName>
        <fullName evidence="10">FI18025p1 (inferred by orthology to a D. melanogaster protein)</fullName>
    </submittedName>
</protein>
<feature type="region of interest" description="Disordered" evidence="7">
    <location>
        <begin position="418"/>
        <end position="464"/>
    </location>
</feature>
<feature type="compositionally biased region" description="Low complexity" evidence="7">
    <location>
        <begin position="500"/>
        <end position="517"/>
    </location>
</feature>
<keyword evidence="4 5" id="KW-0539">Nucleus</keyword>
<dbReference type="SUPFAM" id="SSF47095">
    <property type="entry name" value="HMG-box"/>
    <property type="match status" value="1"/>
</dbReference>
<feature type="compositionally biased region" description="Polar residues" evidence="7">
    <location>
        <begin position="418"/>
        <end position="428"/>
    </location>
</feature>
<evidence type="ECO:0000256" key="2">
    <source>
        <dbReference type="ARBA" id="ARBA00023125"/>
    </source>
</evidence>
<feature type="compositionally biased region" description="Polar residues" evidence="7">
    <location>
        <begin position="484"/>
        <end position="499"/>
    </location>
</feature>
<proteinExistence type="predicted"/>
<dbReference type="SMART" id="SM00398">
    <property type="entry name" value="HMG"/>
    <property type="match status" value="1"/>
</dbReference>
<reference evidence="10" key="2">
    <citation type="submission" date="2015-08" db="UniProtKB">
        <authorList>
            <consortium name="WormBaseParasite"/>
        </authorList>
    </citation>
    <scope>IDENTIFICATION</scope>
</reference>
<evidence type="ECO:0000313" key="9">
    <source>
        <dbReference type="Proteomes" id="UP000035680"/>
    </source>
</evidence>
<dbReference type="AlphaFoldDB" id="A0A0K0EX08"/>
<feature type="coiled-coil region" evidence="6">
    <location>
        <begin position="266"/>
        <end position="300"/>
    </location>
</feature>
<evidence type="ECO:0000313" key="10">
    <source>
        <dbReference type="WBParaSite" id="SVE_0106200.1"/>
    </source>
</evidence>
<dbReference type="PROSITE" id="PS50118">
    <property type="entry name" value="HMG_BOX_2"/>
    <property type="match status" value="1"/>
</dbReference>
<dbReference type="InterPro" id="IPR051356">
    <property type="entry name" value="SOX/SOX-like_TF"/>
</dbReference>
<dbReference type="PANTHER" id="PTHR45789:SF2">
    <property type="entry name" value="FI18025P1"/>
    <property type="match status" value="1"/>
</dbReference>
<sequence>MIRDKERTVKVIFEIEVLKYKMSNRRKTTPVRLGVVDDSENNVVIKNDFTTVIETTSNITSEYPSTSSFGHQRQLQKNGEDNYKSPDTVDEIFTSDRNLTEKGEDDFKKLIENGCSFLCESSNNFNELSNECTNVIFTDGVMSDEKTKKHIAHQLMCSSPPSNLSLGPSIRISNSPTNSLNALMSPNKSVTSNISDTINISNNSSTIINPELPELLGSAETNNLEPTIVKEVNKVIDSLDTVHNRLDILTSLITHLSSVKESIVEKDKASKEAQREKEFVKEIREKEHQKKNELNTMNCNNFQDLLLQQTLLLQNPTVGNVAQNISNNTGGLNNNNQHTFQNIIGLRESNYESLIALQQLGNPLFNAMLNASTNQLPQLNSNAILNQQLLQLAFASLSNGSGKSIPFFGYSNSSDQPLNLSKNNTSDSPHTDNDNCDSNNIHDVSGKTSETDSNNSSTRQSNVISPINQRLFTIANGNYISSGNGTASESTNNTLNENQSPFSSGKSSPGGNSSVSSNCASINLNPFDSNQLNTSLNNSLLDNGVNYTNSVNFRPCQSKSPNHIKRPMNAFMVWARDERRKILKKCPDMHNSNISKILGSKWKAMSNQEKQPYYEEQSRLSKLHMELHPDYRYRPRPKRTCIVDGKKVRINEYKNIMKNKTVTGYPNATTQSSESWGLHGDSNNQLIPNNVTQTSSSNSTKNGNIPLSTLNVSAAFAAAASSGSLQNYPANLLNAVGLSDFNAVSLFGDISSHNTQKQVMQTAE</sequence>
<accession>A0A0K0EX08</accession>
<feature type="compositionally biased region" description="Polar residues" evidence="7">
    <location>
        <begin position="436"/>
        <end position="464"/>
    </location>
</feature>
<feature type="region of interest" description="Disordered" evidence="7">
    <location>
        <begin position="484"/>
        <end position="517"/>
    </location>
</feature>
<feature type="region of interest" description="Disordered" evidence="7">
    <location>
        <begin position="63"/>
        <end position="85"/>
    </location>
</feature>
<evidence type="ECO:0000256" key="3">
    <source>
        <dbReference type="ARBA" id="ARBA00023163"/>
    </source>
</evidence>
<evidence type="ECO:0000256" key="4">
    <source>
        <dbReference type="ARBA" id="ARBA00023242"/>
    </source>
</evidence>
<feature type="compositionally biased region" description="Polar residues" evidence="7">
    <location>
        <begin position="63"/>
        <end position="77"/>
    </location>
</feature>
<dbReference type="InterPro" id="IPR036910">
    <property type="entry name" value="HMG_box_dom_sf"/>
</dbReference>
<evidence type="ECO:0000256" key="5">
    <source>
        <dbReference type="PROSITE-ProRule" id="PRU00267"/>
    </source>
</evidence>
<name>A0A0K0EX08_STRVS</name>
<keyword evidence="3" id="KW-0804">Transcription</keyword>
<evidence type="ECO:0000259" key="8">
    <source>
        <dbReference type="PROSITE" id="PS50118"/>
    </source>
</evidence>
<dbReference type="Proteomes" id="UP000035680">
    <property type="component" value="Unassembled WGS sequence"/>
</dbReference>
<dbReference type="GO" id="GO:0005634">
    <property type="term" value="C:nucleus"/>
    <property type="evidence" value="ECO:0007669"/>
    <property type="project" value="UniProtKB-UniRule"/>
</dbReference>
<dbReference type="GO" id="GO:0000978">
    <property type="term" value="F:RNA polymerase II cis-regulatory region sequence-specific DNA binding"/>
    <property type="evidence" value="ECO:0007669"/>
    <property type="project" value="TreeGrafter"/>
</dbReference>
<dbReference type="CDD" id="cd22042">
    <property type="entry name" value="HMG-box_EGL13-like"/>
    <property type="match status" value="1"/>
</dbReference>
<keyword evidence="1" id="KW-0805">Transcription regulation</keyword>
<dbReference type="Gene3D" id="1.10.30.10">
    <property type="entry name" value="High mobility group box domain"/>
    <property type="match status" value="1"/>
</dbReference>
<keyword evidence="6" id="KW-0175">Coiled coil</keyword>
<feature type="domain" description="HMG box" evidence="8">
    <location>
        <begin position="564"/>
        <end position="632"/>
    </location>
</feature>
<dbReference type="GO" id="GO:0045165">
    <property type="term" value="P:cell fate commitment"/>
    <property type="evidence" value="ECO:0007669"/>
    <property type="project" value="TreeGrafter"/>
</dbReference>
<dbReference type="Pfam" id="PF00505">
    <property type="entry name" value="HMG_box"/>
    <property type="match status" value="1"/>
</dbReference>
<dbReference type="WBParaSite" id="SVE_0106200.1">
    <property type="protein sequence ID" value="SVE_0106200.1"/>
    <property type="gene ID" value="SVE_0106200"/>
</dbReference>
<dbReference type="STRING" id="75913.A0A0K0EX08"/>
<dbReference type="InterPro" id="IPR009071">
    <property type="entry name" value="HMG_box_dom"/>
</dbReference>
<evidence type="ECO:0000256" key="6">
    <source>
        <dbReference type="SAM" id="Coils"/>
    </source>
</evidence>
<dbReference type="GO" id="GO:0000981">
    <property type="term" value="F:DNA-binding transcription factor activity, RNA polymerase II-specific"/>
    <property type="evidence" value="ECO:0007669"/>
    <property type="project" value="TreeGrafter"/>
</dbReference>
<reference evidence="9" key="1">
    <citation type="submission" date="2014-07" db="EMBL/GenBank/DDBJ databases">
        <authorList>
            <person name="Martin A.A"/>
            <person name="De Silva N."/>
        </authorList>
    </citation>
    <scope>NUCLEOTIDE SEQUENCE</scope>
</reference>
<evidence type="ECO:0000256" key="1">
    <source>
        <dbReference type="ARBA" id="ARBA00023015"/>
    </source>
</evidence>
<keyword evidence="2 5" id="KW-0238">DNA-binding</keyword>
<evidence type="ECO:0000256" key="7">
    <source>
        <dbReference type="SAM" id="MobiDB-lite"/>
    </source>
</evidence>
<organism evidence="9 10">
    <name type="scientific">Strongyloides venezuelensis</name>
    <name type="common">Threadworm</name>
    <dbReference type="NCBI Taxonomy" id="75913"/>
    <lineage>
        <taxon>Eukaryota</taxon>
        <taxon>Metazoa</taxon>
        <taxon>Ecdysozoa</taxon>
        <taxon>Nematoda</taxon>
        <taxon>Chromadorea</taxon>
        <taxon>Rhabditida</taxon>
        <taxon>Tylenchina</taxon>
        <taxon>Panagrolaimomorpha</taxon>
        <taxon>Strongyloidoidea</taxon>
        <taxon>Strongyloididae</taxon>
        <taxon>Strongyloides</taxon>
    </lineage>
</organism>